<dbReference type="SUPFAM" id="SSF103473">
    <property type="entry name" value="MFS general substrate transporter"/>
    <property type="match status" value="1"/>
</dbReference>
<dbReference type="PROSITE" id="PS50850">
    <property type="entry name" value="MFS"/>
    <property type="match status" value="1"/>
</dbReference>
<evidence type="ECO:0000256" key="3">
    <source>
        <dbReference type="ARBA" id="ARBA00022989"/>
    </source>
</evidence>
<organism evidence="8 9">
    <name type="scientific">Brevibacterium samyangense</name>
    <dbReference type="NCBI Taxonomy" id="366888"/>
    <lineage>
        <taxon>Bacteria</taxon>
        <taxon>Bacillati</taxon>
        <taxon>Actinomycetota</taxon>
        <taxon>Actinomycetes</taxon>
        <taxon>Micrococcales</taxon>
        <taxon>Brevibacteriaceae</taxon>
        <taxon>Brevibacterium</taxon>
    </lineage>
</organism>
<evidence type="ECO:0000256" key="2">
    <source>
        <dbReference type="ARBA" id="ARBA00022692"/>
    </source>
</evidence>
<feature type="transmembrane region" description="Helical" evidence="6">
    <location>
        <begin position="106"/>
        <end position="126"/>
    </location>
</feature>
<evidence type="ECO:0000256" key="1">
    <source>
        <dbReference type="ARBA" id="ARBA00004651"/>
    </source>
</evidence>
<accession>A0ABP5ER79</accession>
<sequence length="437" mass="45540">MWDPAQPAVSGVLRKHPSITVRTVTSPLSDRPTYPRSVLVLVLIGVVAAGFNLRPGVTGLSPLLDMMAADVRIGAVFLSIIGMLPPLAYGVVGIVTPRLVRRFGSVSVLAVGTGLVFAGSLVRLRLPEATPFLLLSALALVGMGIGNVVIPPIVKEFFPHRVALLSTVHVAVLQFGTFFPPLVAVPLALVLPGGWRGSLAVWAVTSGLALLVWVLVRLRAGGSRTGPEAPRAPGTPSASADPSGAPSGAFGRILRSPRAWSLMVLTGLSSFHNFILFTWHPLLFVRAGLSESTAGIMLGILCVIPFVLGLGLPVWAARIRTPVALVWVFCGFTVAGYLGMWFAPVAAPLLWTVLLGLGVSTFPLALALVNLRSARPEDTAALSGFVQGAGYLLAATGPFLFGFLIDLGGGAPAFLLALGAVLVQAVVARTACRPGFI</sequence>
<proteinExistence type="predicted"/>
<keyword evidence="4 6" id="KW-0472">Membrane</keyword>
<dbReference type="InterPro" id="IPR020846">
    <property type="entry name" value="MFS_dom"/>
</dbReference>
<evidence type="ECO:0000313" key="9">
    <source>
        <dbReference type="Proteomes" id="UP001500755"/>
    </source>
</evidence>
<feature type="transmembrane region" description="Helical" evidence="6">
    <location>
        <begin position="323"/>
        <end position="343"/>
    </location>
</feature>
<dbReference type="PANTHER" id="PTHR23523:SF2">
    <property type="entry name" value="2-NITROIMIDAZOLE TRANSPORTER"/>
    <property type="match status" value="1"/>
</dbReference>
<dbReference type="EMBL" id="BAAANO010000008">
    <property type="protein sequence ID" value="GAA2002511.1"/>
    <property type="molecule type" value="Genomic_DNA"/>
</dbReference>
<keyword evidence="3 6" id="KW-1133">Transmembrane helix</keyword>
<dbReference type="PANTHER" id="PTHR23523">
    <property type="match status" value="1"/>
</dbReference>
<feature type="region of interest" description="Disordered" evidence="5">
    <location>
        <begin position="222"/>
        <end position="245"/>
    </location>
</feature>
<dbReference type="Proteomes" id="UP001500755">
    <property type="component" value="Unassembled WGS sequence"/>
</dbReference>
<feature type="compositionally biased region" description="Low complexity" evidence="5">
    <location>
        <begin position="232"/>
        <end position="245"/>
    </location>
</feature>
<feature type="transmembrane region" description="Helical" evidence="6">
    <location>
        <begin position="73"/>
        <end position="94"/>
    </location>
</feature>
<feature type="transmembrane region" description="Helical" evidence="6">
    <location>
        <begin position="37"/>
        <end position="53"/>
    </location>
</feature>
<feature type="transmembrane region" description="Helical" evidence="6">
    <location>
        <begin position="349"/>
        <end position="369"/>
    </location>
</feature>
<gene>
    <name evidence="8" type="ORF">GCM10009755_09110</name>
</gene>
<evidence type="ECO:0000256" key="5">
    <source>
        <dbReference type="SAM" id="MobiDB-lite"/>
    </source>
</evidence>
<comment type="caution">
    <text evidence="8">The sequence shown here is derived from an EMBL/GenBank/DDBJ whole genome shotgun (WGS) entry which is preliminary data.</text>
</comment>
<feature type="transmembrane region" description="Helical" evidence="6">
    <location>
        <begin position="381"/>
        <end position="405"/>
    </location>
</feature>
<feature type="transmembrane region" description="Helical" evidence="6">
    <location>
        <begin position="294"/>
        <end position="316"/>
    </location>
</feature>
<dbReference type="InterPro" id="IPR036259">
    <property type="entry name" value="MFS_trans_sf"/>
</dbReference>
<dbReference type="InterPro" id="IPR052524">
    <property type="entry name" value="MFS_Cyanate_Porter"/>
</dbReference>
<dbReference type="Pfam" id="PF07690">
    <property type="entry name" value="MFS_1"/>
    <property type="match status" value="1"/>
</dbReference>
<evidence type="ECO:0000256" key="4">
    <source>
        <dbReference type="ARBA" id="ARBA00023136"/>
    </source>
</evidence>
<feature type="domain" description="Major facilitator superfamily (MFS) profile" evidence="7">
    <location>
        <begin position="38"/>
        <end position="436"/>
    </location>
</feature>
<name>A0ABP5ER79_9MICO</name>
<evidence type="ECO:0000313" key="8">
    <source>
        <dbReference type="EMBL" id="GAA2002511.1"/>
    </source>
</evidence>
<feature type="transmembrane region" description="Helical" evidence="6">
    <location>
        <begin position="132"/>
        <end position="150"/>
    </location>
</feature>
<evidence type="ECO:0000259" key="7">
    <source>
        <dbReference type="PROSITE" id="PS50850"/>
    </source>
</evidence>
<feature type="transmembrane region" description="Helical" evidence="6">
    <location>
        <begin position="411"/>
        <end position="432"/>
    </location>
</feature>
<feature type="transmembrane region" description="Helical" evidence="6">
    <location>
        <begin position="262"/>
        <end position="282"/>
    </location>
</feature>
<comment type="subcellular location">
    <subcellularLocation>
        <location evidence="1">Cell membrane</location>
        <topology evidence="1">Multi-pass membrane protein</topology>
    </subcellularLocation>
</comment>
<evidence type="ECO:0000256" key="6">
    <source>
        <dbReference type="SAM" id="Phobius"/>
    </source>
</evidence>
<dbReference type="InterPro" id="IPR011701">
    <property type="entry name" value="MFS"/>
</dbReference>
<keyword evidence="9" id="KW-1185">Reference proteome</keyword>
<reference evidence="9" key="1">
    <citation type="journal article" date="2019" name="Int. J. Syst. Evol. Microbiol.">
        <title>The Global Catalogue of Microorganisms (GCM) 10K type strain sequencing project: providing services to taxonomists for standard genome sequencing and annotation.</title>
        <authorList>
            <consortium name="The Broad Institute Genomics Platform"/>
            <consortium name="The Broad Institute Genome Sequencing Center for Infectious Disease"/>
            <person name="Wu L."/>
            <person name="Ma J."/>
        </authorList>
    </citation>
    <scope>NUCLEOTIDE SEQUENCE [LARGE SCALE GENOMIC DNA]</scope>
    <source>
        <strain evidence="9">JCM 14546</strain>
    </source>
</reference>
<keyword evidence="2 6" id="KW-0812">Transmembrane</keyword>
<feature type="transmembrane region" description="Helical" evidence="6">
    <location>
        <begin position="199"/>
        <end position="216"/>
    </location>
</feature>
<protein>
    <submittedName>
        <fullName evidence="8">MFS transporter</fullName>
    </submittedName>
</protein>
<feature type="transmembrane region" description="Helical" evidence="6">
    <location>
        <begin position="162"/>
        <end position="179"/>
    </location>
</feature>
<dbReference type="Gene3D" id="1.20.1250.20">
    <property type="entry name" value="MFS general substrate transporter like domains"/>
    <property type="match status" value="1"/>
</dbReference>